<accession>A0A1H7I0K2</accession>
<protein>
    <recommendedName>
        <fullName evidence="3">DUF2849 domain-containing protein</fullName>
    </recommendedName>
</protein>
<reference evidence="2" key="1">
    <citation type="submission" date="2016-10" db="EMBL/GenBank/DDBJ databases">
        <authorList>
            <person name="Varghese N."/>
            <person name="Submissions S."/>
        </authorList>
    </citation>
    <scope>NUCLEOTIDE SEQUENCE [LARGE SCALE GENOMIC DNA]</scope>
    <source>
        <strain evidence="2">JS21-1</strain>
    </source>
</reference>
<evidence type="ECO:0008006" key="3">
    <source>
        <dbReference type="Google" id="ProtNLM"/>
    </source>
</evidence>
<dbReference type="AlphaFoldDB" id="A0A1H7I0K2"/>
<dbReference type="Proteomes" id="UP000199214">
    <property type="component" value="Unassembled WGS sequence"/>
</dbReference>
<dbReference type="STRING" id="1855283.SAMN05216382_0653"/>
<evidence type="ECO:0000313" key="1">
    <source>
        <dbReference type="EMBL" id="SEK56123.1"/>
    </source>
</evidence>
<dbReference type="OrthoDB" id="9815695at2"/>
<evidence type="ECO:0000313" key="2">
    <source>
        <dbReference type="Proteomes" id="UP000199214"/>
    </source>
</evidence>
<dbReference type="InterPro" id="IPR021270">
    <property type="entry name" value="DUF2849"/>
</dbReference>
<name>A0A1H7I0K2_9SPHN</name>
<dbReference type="RefSeq" id="WP_093003199.1">
    <property type="nucleotide sequence ID" value="NZ_FNZZ01000001.1"/>
</dbReference>
<proteinExistence type="predicted"/>
<dbReference type="Pfam" id="PF11011">
    <property type="entry name" value="DUF2849"/>
    <property type="match status" value="1"/>
</dbReference>
<gene>
    <name evidence="1" type="ORF">SAMN05216382_0653</name>
</gene>
<sequence length="98" mass="10584">MKLVTGNDLPSGDVIWWTGQGWSRHIEEAVDAGDHAEAIARAEEASRRVNVPYVIEGVATPEGPRPAHIKDRIRALGPTVRPDLTLKPADPAAGSWVI</sequence>
<keyword evidence="2" id="KW-1185">Reference proteome</keyword>
<organism evidence="1 2">
    <name type="scientific">Sphingomonas palmae</name>
    <dbReference type="NCBI Taxonomy" id="1855283"/>
    <lineage>
        <taxon>Bacteria</taxon>
        <taxon>Pseudomonadati</taxon>
        <taxon>Pseudomonadota</taxon>
        <taxon>Alphaproteobacteria</taxon>
        <taxon>Sphingomonadales</taxon>
        <taxon>Sphingomonadaceae</taxon>
        <taxon>Sphingomonas</taxon>
    </lineage>
</organism>
<dbReference type="EMBL" id="FNZZ01000001">
    <property type="protein sequence ID" value="SEK56123.1"/>
    <property type="molecule type" value="Genomic_DNA"/>
</dbReference>